<keyword evidence="1" id="KW-0472">Membrane</keyword>
<dbReference type="EMBL" id="JABAHZ010000002">
    <property type="protein sequence ID" value="NLR79584.1"/>
    <property type="molecule type" value="Genomic_DNA"/>
</dbReference>
<name>A0A847SHG4_9BACT</name>
<dbReference type="InterPro" id="IPR029377">
    <property type="entry name" value="TMEM220"/>
</dbReference>
<feature type="transmembrane region" description="Helical" evidence="1">
    <location>
        <begin position="102"/>
        <end position="119"/>
    </location>
</feature>
<keyword evidence="1" id="KW-0812">Transmembrane</keyword>
<accession>A0A847SHG4</accession>
<feature type="transmembrane region" description="Helical" evidence="1">
    <location>
        <begin position="26"/>
        <end position="43"/>
    </location>
</feature>
<evidence type="ECO:0000256" key="1">
    <source>
        <dbReference type="SAM" id="Phobius"/>
    </source>
</evidence>
<dbReference type="AlphaFoldDB" id="A0A847SHG4"/>
<organism evidence="2 3">
    <name type="scientific">Chitinophaga eiseniae</name>
    <dbReference type="NCBI Taxonomy" id="634771"/>
    <lineage>
        <taxon>Bacteria</taxon>
        <taxon>Pseudomonadati</taxon>
        <taxon>Bacteroidota</taxon>
        <taxon>Chitinophagia</taxon>
        <taxon>Chitinophagales</taxon>
        <taxon>Chitinophagaceae</taxon>
        <taxon>Chitinophaga</taxon>
    </lineage>
</organism>
<keyword evidence="1" id="KW-1133">Transmembrane helix</keyword>
<sequence>MKALNIFLSLMFVLFAGLQYNDPDPYVWMPIYLYAAVFCWLAARQRFYPKWYIAGILVYLAYATYKFFDQNGVEDWFTKHHAENLAETMKATKPWIEETREFFGLFICIGALLMNYFYGKWKMKAGRA</sequence>
<comment type="caution">
    <text evidence="2">The sequence shown here is derived from an EMBL/GenBank/DDBJ whole genome shotgun (WGS) entry which is preliminary data.</text>
</comment>
<keyword evidence="3" id="KW-1185">Reference proteome</keyword>
<protein>
    <recommendedName>
        <fullName evidence="4">Transmembrane family 220, helix</fullName>
    </recommendedName>
</protein>
<evidence type="ECO:0008006" key="4">
    <source>
        <dbReference type="Google" id="ProtNLM"/>
    </source>
</evidence>
<proteinExistence type="predicted"/>
<reference evidence="2 3" key="1">
    <citation type="submission" date="2020-04" db="EMBL/GenBank/DDBJ databases">
        <authorList>
            <person name="Yin C."/>
        </authorList>
    </citation>
    <scope>NUCLEOTIDE SEQUENCE [LARGE SCALE GENOMIC DNA]</scope>
    <source>
        <strain evidence="2 3">Ak56</strain>
    </source>
</reference>
<dbReference type="Proteomes" id="UP000552864">
    <property type="component" value="Unassembled WGS sequence"/>
</dbReference>
<evidence type="ECO:0000313" key="2">
    <source>
        <dbReference type="EMBL" id="NLR79584.1"/>
    </source>
</evidence>
<evidence type="ECO:0000313" key="3">
    <source>
        <dbReference type="Proteomes" id="UP000552864"/>
    </source>
</evidence>
<feature type="transmembrane region" description="Helical" evidence="1">
    <location>
        <begin position="50"/>
        <end position="68"/>
    </location>
</feature>
<gene>
    <name evidence="2" type="ORF">HGH91_13185</name>
</gene>
<dbReference type="Pfam" id="PF15071">
    <property type="entry name" value="TMEM220"/>
    <property type="match status" value="1"/>
</dbReference>
<dbReference type="RefSeq" id="WP_168738871.1">
    <property type="nucleotide sequence ID" value="NZ_JABAHZ010000002.1"/>
</dbReference>